<protein>
    <submittedName>
        <fullName evidence="1">Uncharacterized protein</fullName>
    </submittedName>
</protein>
<name>A0A517VMW6_9PLAN</name>
<dbReference type="AlphaFoldDB" id="A0A517VMW6"/>
<evidence type="ECO:0000313" key="2">
    <source>
        <dbReference type="Proteomes" id="UP000316855"/>
    </source>
</evidence>
<dbReference type="Proteomes" id="UP000316855">
    <property type="component" value="Chromosome"/>
</dbReference>
<dbReference type="EMBL" id="CP036343">
    <property type="protein sequence ID" value="QDT94352.1"/>
    <property type="molecule type" value="Genomic_DNA"/>
</dbReference>
<dbReference type="OrthoDB" id="290748at2"/>
<proteinExistence type="predicted"/>
<gene>
    <name evidence="1" type="ORF">Pan161_60480</name>
</gene>
<dbReference type="KEGG" id="gax:Pan161_60480"/>
<dbReference type="RefSeq" id="WP_145232258.1">
    <property type="nucleotide sequence ID" value="NZ_CP036343.1"/>
</dbReference>
<keyword evidence="2" id="KW-1185">Reference proteome</keyword>
<accession>A0A517VMW6</accession>
<sequence length="444" mass="48833">MFDSSQDSPGQWFTCLNVGDDMIVDKDSRRKDKDLLIPPRSLVEVVGIRNLNDDHLVHEIRLPVGITAPGQNETPGEDGNVPKYVTNGINYAFTGPASIGKGYQGRMTYTPAFVRYEGDESDNEKIFGRFVRDPNSRLSDATLDGLEKLYGTGIVQQLVGDPAGHLKLPNDLTKASRFQIQHQLLGWNVHGIYKLTTGVKKEDKDSTENLFAFVAPANQLAVPPPIHFITKEPYSNYVVRTYESDSYDYDGDLRSGQKYAVRVDGDNPVPVSVLHKDTGGNDKMWVSFVGDDVNGSIKLAMGDSETSKISLTSSVLTPAYLAEKIGELPGIDAEDLKVSIWPGRWLIEFAGKLAGQVFDEFEVDIPEAAVFDVYVFKTDLADAEMDAEVHYPIPLIGEWDGDDNTVNDAVAPGSLGTAQWFPGEGWVSDVNECRDYNGDGSPEL</sequence>
<evidence type="ECO:0000313" key="1">
    <source>
        <dbReference type="EMBL" id="QDT94352.1"/>
    </source>
</evidence>
<reference evidence="1 2" key="1">
    <citation type="submission" date="2019-02" db="EMBL/GenBank/DDBJ databases">
        <title>Deep-cultivation of Planctomycetes and their phenomic and genomic characterization uncovers novel biology.</title>
        <authorList>
            <person name="Wiegand S."/>
            <person name="Jogler M."/>
            <person name="Boedeker C."/>
            <person name="Pinto D."/>
            <person name="Vollmers J."/>
            <person name="Rivas-Marin E."/>
            <person name="Kohn T."/>
            <person name="Peeters S.H."/>
            <person name="Heuer A."/>
            <person name="Rast P."/>
            <person name="Oberbeckmann S."/>
            <person name="Bunk B."/>
            <person name="Jeske O."/>
            <person name="Meyerdierks A."/>
            <person name="Storesund J.E."/>
            <person name="Kallscheuer N."/>
            <person name="Luecker S."/>
            <person name="Lage O.M."/>
            <person name="Pohl T."/>
            <person name="Merkel B.J."/>
            <person name="Hornburger P."/>
            <person name="Mueller R.-W."/>
            <person name="Bruemmer F."/>
            <person name="Labrenz M."/>
            <person name="Spormann A.M."/>
            <person name="Op den Camp H."/>
            <person name="Overmann J."/>
            <person name="Amann R."/>
            <person name="Jetten M.S.M."/>
            <person name="Mascher T."/>
            <person name="Medema M.H."/>
            <person name="Devos D.P."/>
            <person name="Kaster A.-K."/>
            <person name="Ovreas L."/>
            <person name="Rohde M."/>
            <person name="Galperin M.Y."/>
            <person name="Jogler C."/>
        </authorList>
    </citation>
    <scope>NUCLEOTIDE SEQUENCE [LARGE SCALE GENOMIC DNA]</scope>
    <source>
        <strain evidence="1 2">Pan161</strain>
    </source>
</reference>
<organism evidence="1 2">
    <name type="scientific">Gimesia algae</name>
    <dbReference type="NCBI Taxonomy" id="2527971"/>
    <lineage>
        <taxon>Bacteria</taxon>
        <taxon>Pseudomonadati</taxon>
        <taxon>Planctomycetota</taxon>
        <taxon>Planctomycetia</taxon>
        <taxon>Planctomycetales</taxon>
        <taxon>Planctomycetaceae</taxon>
        <taxon>Gimesia</taxon>
    </lineage>
</organism>